<dbReference type="InterPro" id="IPR020083">
    <property type="entry name" value="Ribosomal_eL39_CS"/>
</dbReference>
<dbReference type="OrthoDB" id="6332053at2759"/>
<sequence length="51" mass="6418">MPSNKTFRIKRILGKKQKQDRSIPSWFRFKSDTKIRYNAKRRHWRRTKLNL</sequence>
<dbReference type="GO" id="GO:0003735">
    <property type="term" value="F:structural constituent of ribosome"/>
    <property type="evidence" value="ECO:0007669"/>
    <property type="project" value="InterPro"/>
</dbReference>
<accession>A0A9W8BGI8</accession>
<dbReference type="FunFam" id="1.10.1620.10:FF:000001">
    <property type="entry name" value="60S ribosomal protein-like L39"/>
    <property type="match status" value="1"/>
</dbReference>
<dbReference type="SUPFAM" id="SSF48662">
    <property type="entry name" value="Ribosomal protein L39e"/>
    <property type="match status" value="1"/>
</dbReference>
<dbReference type="PROSITE" id="PS00051">
    <property type="entry name" value="RIBOSOMAL_L39E"/>
    <property type="match status" value="1"/>
</dbReference>
<dbReference type="GO" id="GO:0006412">
    <property type="term" value="P:translation"/>
    <property type="evidence" value="ECO:0007669"/>
    <property type="project" value="InterPro"/>
</dbReference>
<proteinExistence type="inferred from homology"/>
<name>A0A9W8BGI8_9FUNG</name>
<protein>
    <recommendedName>
        <fullName evidence="4">Large ribosomal subunit protein eL39</fullName>
    </recommendedName>
    <alternativeName>
        <fullName evidence="5">60S ribosomal protein L39</fullName>
    </alternativeName>
</protein>
<reference evidence="6" key="1">
    <citation type="submission" date="2022-07" db="EMBL/GenBank/DDBJ databases">
        <title>Phylogenomic reconstructions and comparative analyses of Kickxellomycotina fungi.</title>
        <authorList>
            <person name="Reynolds N.K."/>
            <person name="Stajich J.E."/>
            <person name="Barry K."/>
            <person name="Grigoriev I.V."/>
            <person name="Crous P."/>
            <person name="Smith M.E."/>
        </authorList>
    </citation>
    <scope>NUCLEOTIDE SEQUENCE</scope>
    <source>
        <strain evidence="6">IMI 214461</strain>
    </source>
</reference>
<evidence type="ECO:0000313" key="7">
    <source>
        <dbReference type="Proteomes" id="UP001150907"/>
    </source>
</evidence>
<dbReference type="InterPro" id="IPR000077">
    <property type="entry name" value="Ribosomal_eL39"/>
</dbReference>
<dbReference type="AlphaFoldDB" id="A0A9W8BGI8"/>
<dbReference type="PANTHER" id="PTHR19970:SF0">
    <property type="entry name" value="LARGE RIBOSOMAL SUBUNIT PROTEIN EL39"/>
    <property type="match status" value="1"/>
</dbReference>
<dbReference type="Proteomes" id="UP001150907">
    <property type="component" value="Unassembled WGS sequence"/>
</dbReference>
<dbReference type="Gene3D" id="1.10.1620.10">
    <property type="entry name" value="Ribosomal protein L39e"/>
    <property type="match status" value="1"/>
</dbReference>
<evidence type="ECO:0000256" key="4">
    <source>
        <dbReference type="ARBA" id="ARBA00035234"/>
    </source>
</evidence>
<dbReference type="PANTHER" id="PTHR19970">
    <property type="entry name" value="RIBOSOMAL PROTEIN L39E"/>
    <property type="match status" value="1"/>
</dbReference>
<dbReference type="EMBL" id="JANBQF010000064">
    <property type="protein sequence ID" value="KAJ2006341.1"/>
    <property type="molecule type" value="Genomic_DNA"/>
</dbReference>
<comment type="caution">
    <text evidence="6">The sequence shown here is derived from an EMBL/GenBank/DDBJ whole genome shotgun (WGS) entry which is preliminary data.</text>
</comment>
<dbReference type="InterPro" id="IPR023626">
    <property type="entry name" value="Ribosomal_eL39_dom_sf"/>
</dbReference>
<evidence type="ECO:0000256" key="5">
    <source>
        <dbReference type="ARBA" id="ARBA00035339"/>
    </source>
</evidence>
<keyword evidence="2 6" id="KW-0689">Ribosomal protein</keyword>
<dbReference type="Pfam" id="PF00832">
    <property type="entry name" value="Ribosomal_L39"/>
    <property type="match status" value="1"/>
</dbReference>
<keyword evidence="7" id="KW-1185">Reference proteome</keyword>
<keyword evidence="3" id="KW-0687">Ribonucleoprotein</keyword>
<evidence type="ECO:0000256" key="2">
    <source>
        <dbReference type="ARBA" id="ARBA00022980"/>
    </source>
</evidence>
<gene>
    <name evidence="6" type="primary">RPL39</name>
    <name evidence="6" type="ORF">H4R26_001424</name>
</gene>
<evidence type="ECO:0000313" key="6">
    <source>
        <dbReference type="EMBL" id="KAJ2006341.1"/>
    </source>
</evidence>
<comment type="similarity">
    <text evidence="1">Belongs to the eukaryotic ribosomal protein eL39 family.</text>
</comment>
<dbReference type="GO" id="GO:0022625">
    <property type="term" value="C:cytosolic large ribosomal subunit"/>
    <property type="evidence" value="ECO:0007669"/>
    <property type="project" value="TreeGrafter"/>
</dbReference>
<evidence type="ECO:0000256" key="1">
    <source>
        <dbReference type="ARBA" id="ARBA00009339"/>
    </source>
</evidence>
<evidence type="ECO:0000256" key="3">
    <source>
        <dbReference type="ARBA" id="ARBA00023274"/>
    </source>
</evidence>
<organism evidence="6 7">
    <name type="scientific">Coemansia thaxteri</name>
    <dbReference type="NCBI Taxonomy" id="2663907"/>
    <lineage>
        <taxon>Eukaryota</taxon>
        <taxon>Fungi</taxon>
        <taxon>Fungi incertae sedis</taxon>
        <taxon>Zoopagomycota</taxon>
        <taxon>Kickxellomycotina</taxon>
        <taxon>Kickxellomycetes</taxon>
        <taxon>Kickxellales</taxon>
        <taxon>Kickxellaceae</taxon>
        <taxon>Coemansia</taxon>
    </lineage>
</organism>